<feature type="compositionally biased region" description="Polar residues" evidence="1">
    <location>
        <begin position="14"/>
        <end position="28"/>
    </location>
</feature>
<evidence type="ECO:0000313" key="3">
    <source>
        <dbReference type="Proteomes" id="UP001157125"/>
    </source>
</evidence>
<protein>
    <submittedName>
        <fullName evidence="2">Uncharacterized protein</fullName>
    </submittedName>
</protein>
<feature type="region of interest" description="Disordered" evidence="1">
    <location>
        <begin position="1"/>
        <end position="47"/>
    </location>
</feature>
<name>A0ABQ6ILW6_9MICO</name>
<evidence type="ECO:0000313" key="2">
    <source>
        <dbReference type="EMBL" id="GMA37668.1"/>
    </source>
</evidence>
<evidence type="ECO:0000256" key="1">
    <source>
        <dbReference type="SAM" id="MobiDB-lite"/>
    </source>
</evidence>
<organism evidence="2 3">
    <name type="scientific">Demequina litorisediminis</name>
    <dbReference type="NCBI Taxonomy" id="1849022"/>
    <lineage>
        <taxon>Bacteria</taxon>
        <taxon>Bacillati</taxon>
        <taxon>Actinomycetota</taxon>
        <taxon>Actinomycetes</taxon>
        <taxon>Micrococcales</taxon>
        <taxon>Demequinaceae</taxon>
        <taxon>Demequina</taxon>
    </lineage>
</organism>
<dbReference type="EMBL" id="BSUN01000001">
    <property type="protein sequence ID" value="GMA37668.1"/>
    <property type="molecule type" value="Genomic_DNA"/>
</dbReference>
<keyword evidence="3" id="KW-1185">Reference proteome</keyword>
<proteinExistence type="predicted"/>
<sequence length="139" mass="14982">MNEGTCDAEDSKASLPSKSLAGATSVTTAERRVPAMGTRTREPTVTVSTSLGRDQVVQRLVEMRQRTVDPHTSDGSRGSALPCRRTYLCAGARTRTCARACSRARPHARGRPLRTSLAGKPEERVAVAEVVNHGRPEAR</sequence>
<reference evidence="3" key="1">
    <citation type="journal article" date="2019" name="Int. J. Syst. Evol. Microbiol.">
        <title>The Global Catalogue of Microorganisms (GCM) 10K type strain sequencing project: providing services to taxonomists for standard genome sequencing and annotation.</title>
        <authorList>
            <consortium name="The Broad Institute Genomics Platform"/>
            <consortium name="The Broad Institute Genome Sequencing Center for Infectious Disease"/>
            <person name="Wu L."/>
            <person name="Ma J."/>
        </authorList>
    </citation>
    <scope>NUCLEOTIDE SEQUENCE [LARGE SCALE GENOMIC DNA]</scope>
    <source>
        <strain evidence="3">NBRC 112299</strain>
    </source>
</reference>
<dbReference type="Proteomes" id="UP001157125">
    <property type="component" value="Unassembled WGS sequence"/>
</dbReference>
<comment type="caution">
    <text evidence="2">The sequence shown here is derived from an EMBL/GenBank/DDBJ whole genome shotgun (WGS) entry which is preliminary data.</text>
</comment>
<accession>A0ABQ6ILW6</accession>
<gene>
    <name evidence="2" type="ORF">GCM10025876_38720</name>
</gene>